<dbReference type="Gene3D" id="2.40.30.170">
    <property type="match status" value="1"/>
</dbReference>
<evidence type="ECO:0000256" key="2">
    <source>
        <dbReference type="ARBA" id="ARBA00023054"/>
    </source>
</evidence>
<dbReference type="Gene3D" id="2.40.50.100">
    <property type="match status" value="1"/>
</dbReference>
<dbReference type="AlphaFoldDB" id="C0GFN9"/>
<evidence type="ECO:0000313" key="5">
    <source>
        <dbReference type="EMBL" id="EEG77999.1"/>
    </source>
</evidence>
<dbReference type="eggNOG" id="COG1566">
    <property type="taxonomic scope" value="Bacteria"/>
</dbReference>
<keyword evidence="4" id="KW-0732">Signal</keyword>
<proteinExistence type="predicted"/>
<gene>
    <name evidence="5" type="ORF">DealDRAFT_1298</name>
</gene>
<evidence type="ECO:0000256" key="1">
    <source>
        <dbReference type="ARBA" id="ARBA00004196"/>
    </source>
</evidence>
<organism evidence="5 6">
    <name type="scientific">Dethiobacter alkaliphilus AHT 1</name>
    <dbReference type="NCBI Taxonomy" id="555088"/>
    <lineage>
        <taxon>Bacteria</taxon>
        <taxon>Bacillati</taxon>
        <taxon>Bacillota</taxon>
        <taxon>Dethiobacteria</taxon>
        <taxon>Dethiobacterales</taxon>
        <taxon>Dethiobacteraceae</taxon>
        <taxon>Dethiobacter</taxon>
    </lineage>
</organism>
<feature type="chain" id="PRO_5038871125" evidence="4">
    <location>
        <begin position="19"/>
        <end position="260"/>
    </location>
</feature>
<evidence type="ECO:0000256" key="4">
    <source>
        <dbReference type="SAM" id="SignalP"/>
    </source>
</evidence>
<sequence>MKKSILTLVILVSVALLAAGCTGTTEAGTNGQEEVEVVQAQTVEAFGNVVALAEKNIIVDFPALVEEVHVREGQQVEEEETLITLDLTEYNAQIENKERELKIARLELDRTSGTTLRNMQRERIAALELELSLLEEKLAKSYLDEETLIADFKSGVIYDIVPRPGDMLAPGSKVFSVMELDNLTVEANIFEEFIKDVEIGALVTIIPLADRTQEYQGEVTAISAKAINKNGETVVPVQISITDNDGFLKPNFNVDVIIEM</sequence>
<dbReference type="GO" id="GO:0030313">
    <property type="term" value="C:cell envelope"/>
    <property type="evidence" value="ECO:0007669"/>
    <property type="project" value="UniProtKB-SubCell"/>
</dbReference>
<dbReference type="Proteomes" id="UP000006443">
    <property type="component" value="Unassembled WGS sequence"/>
</dbReference>
<dbReference type="PANTHER" id="PTHR32347">
    <property type="entry name" value="EFFLUX SYSTEM COMPONENT YKNX-RELATED"/>
    <property type="match status" value="1"/>
</dbReference>
<feature type="coiled-coil region" evidence="3">
    <location>
        <begin position="87"/>
        <end position="144"/>
    </location>
</feature>
<dbReference type="RefSeq" id="WP_008515944.1">
    <property type="nucleotide sequence ID" value="NZ_ACJM01000005.1"/>
</dbReference>
<dbReference type="InterPro" id="IPR050465">
    <property type="entry name" value="UPF0194_transport"/>
</dbReference>
<keyword evidence="6" id="KW-1185">Reference proteome</keyword>
<protein>
    <submittedName>
        <fullName evidence="5">Uncharacterized protein</fullName>
    </submittedName>
</protein>
<dbReference type="PROSITE" id="PS51257">
    <property type="entry name" value="PROKAR_LIPOPROTEIN"/>
    <property type="match status" value="1"/>
</dbReference>
<dbReference type="STRING" id="555088.DealDRAFT_1298"/>
<accession>C0GFN9</accession>
<dbReference type="OrthoDB" id="1792698at2"/>
<evidence type="ECO:0000256" key="3">
    <source>
        <dbReference type="SAM" id="Coils"/>
    </source>
</evidence>
<dbReference type="EMBL" id="ACJM01000005">
    <property type="protein sequence ID" value="EEG77999.1"/>
    <property type="molecule type" value="Genomic_DNA"/>
</dbReference>
<reference evidence="5 6" key="1">
    <citation type="submission" date="2009-02" db="EMBL/GenBank/DDBJ databases">
        <title>Sequencing of the draft genome and assembly of Dethiobacter alkaliphilus AHT 1.</title>
        <authorList>
            <consortium name="US DOE Joint Genome Institute (JGI-PGF)"/>
            <person name="Lucas S."/>
            <person name="Copeland A."/>
            <person name="Lapidus A."/>
            <person name="Glavina del Rio T."/>
            <person name="Dalin E."/>
            <person name="Tice H."/>
            <person name="Bruce D."/>
            <person name="Goodwin L."/>
            <person name="Pitluck S."/>
            <person name="Larimer F."/>
            <person name="Land M.L."/>
            <person name="Hauser L."/>
            <person name="Muyzer G."/>
        </authorList>
    </citation>
    <scope>NUCLEOTIDE SEQUENCE [LARGE SCALE GENOMIC DNA]</scope>
    <source>
        <strain evidence="5 6">AHT 1</strain>
    </source>
</reference>
<keyword evidence="2 3" id="KW-0175">Coiled coil</keyword>
<comment type="subcellular location">
    <subcellularLocation>
        <location evidence="1">Cell envelope</location>
    </subcellularLocation>
</comment>
<dbReference type="SUPFAM" id="SSF111369">
    <property type="entry name" value="HlyD-like secretion proteins"/>
    <property type="match status" value="1"/>
</dbReference>
<comment type="caution">
    <text evidence="5">The sequence shown here is derived from an EMBL/GenBank/DDBJ whole genome shotgun (WGS) entry which is preliminary data.</text>
</comment>
<name>C0GFN9_DETAL</name>
<feature type="signal peptide" evidence="4">
    <location>
        <begin position="1"/>
        <end position="18"/>
    </location>
</feature>
<evidence type="ECO:0000313" key="6">
    <source>
        <dbReference type="Proteomes" id="UP000006443"/>
    </source>
</evidence>